<dbReference type="InterPro" id="IPR002052">
    <property type="entry name" value="DNA_methylase_N6_adenine_CS"/>
</dbReference>
<evidence type="ECO:0000313" key="6">
    <source>
        <dbReference type="EMBL" id="RIB37481.1"/>
    </source>
</evidence>
<dbReference type="GO" id="GO:0008170">
    <property type="term" value="F:N-methyltransferase activity"/>
    <property type="evidence" value="ECO:0007669"/>
    <property type="project" value="InterPro"/>
</dbReference>
<dbReference type="SUPFAM" id="SSF53335">
    <property type="entry name" value="S-adenosyl-L-methionine-dependent methyltransferases"/>
    <property type="match status" value="1"/>
</dbReference>
<dbReference type="PRINTS" id="PR00508">
    <property type="entry name" value="S21N4MTFRASE"/>
</dbReference>
<keyword evidence="3 6" id="KW-0808">Transferase</keyword>
<evidence type="ECO:0000256" key="2">
    <source>
        <dbReference type="ARBA" id="ARBA00022603"/>
    </source>
</evidence>
<proteinExistence type="inferred from homology"/>
<organism evidence="6 7">
    <name type="scientific">Escherichia coli</name>
    <dbReference type="NCBI Taxonomy" id="562"/>
    <lineage>
        <taxon>Bacteria</taxon>
        <taxon>Pseudomonadati</taxon>
        <taxon>Pseudomonadota</taxon>
        <taxon>Gammaproteobacteria</taxon>
        <taxon>Enterobacterales</taxon>
        <taxon>Enterobacteriaceae</taxon>
        <taxon>Escherichia</taxon>
    </lineage>
</organism>
<dbReference type="RefSeq" id="WP_264867525.1">
    <property type="nucleotide sequence ID" value="NZ_JALMNB010000118.1"/>
</dbReference>
<comment type="similarity">
    <text evidence="1 4">Belongs to the N(4)/N(6)-methyltransferase family.</text>
</comment>
<name>A0A418G9G0_ECOLX</name>
<dbReference type="InterPro" id="IPR002941">
    <property type="entry name" value="DNA_methylase_N4/N6"/>
</dbReference>
<dbReference type="GO" id="GO:0032259">
    <property type="term" value="P:methylation"/>
    <property type="evidence" value="ECO:0007669"/>
    <property type="project" value="UniProtKB-KW"/>
</dbReference>
<dbReference type="EC" id="2.1.1.-" evidence="4"/>
<comment type="caution">
    <text evidence="6">The sequence shown here is derived from an EMBL/GenBank/DDBJ whole genome shotgun (WGS) entry which is preliminary data.</text>
</comment>
<evidence type="ECO:0000313" key="7">
    <source>
        <dbReference type="Proteomes" id="UP000284508"/>
    </source>
</evidence>
<feature type="non-terminal residue" evidence="6">
    <location>
        <position position="167"/>
    </location>
</feature>
<dbReference type="Proteomes" id="UP000284508">
    <property type="component" value="Unassembled WGS sequence"/>
</dbReference>
<dbReference type="AlphaFoldDB" id="A0A418G9G0"/>
<reference evidence="6 7" key="1">
    <citation type="journal article" date="2018" name="BMC Microbiol.">
        <title>Genome sequencing of strains of the most prevalent clonal group of O1:K1:H7 Escherichia coli that causes neonatal meningitis in France.</title>
        <authorList>
            <person name="Geslain G."/>
            <person name="Birgy A."/>
            <person name="Adiba S."/>
            <person name="Magnan M."/>
            <person name="Courroux C."/>
            <person name="Levy C."/>
            <person name="Cohen R."/>
            <person name="Bidet P."/>
            <person name="Bonacorsi S."/>
        </authorList>
    </citation>
    <scope>NUCLEOTIDE SEQUENCE [LARGE SCALE GENOMIC DNA]</scope>
    <source>
        <strain evidence="6 7">S308</strain>
    </source>
</reference>
<dbReference type="InterPro" id="IPR029063">
    <property type="entry name" value="SAM-dependent_MTases_sf"/>
</dbReference>
<accession>A0A418G9G0</accession>
<feature type="domain" description="DNA methylase N-4/N-6" evidence="5">
    <location>
        <begin position="29"/>
        <end position="132"/>
    </location>
</feature>
<sequence>MKNTVKINSVDLINADCLHFIQSLPDDSIDLIVTDPPYFKVKPNGWDNQWKGDEDYLKWLDHCLAQFWRVLKPAGSLYLFCGHRLASDIEIMMRERFNVLNHIIWAKPSGRWNGCNKESLRAYFPATERVLFAEHYQGPYRGKSDGYAAKERELKQHIMAPLISYFR</sequence>
<evidence type="ECO:0000256" key="3">
    <source>
        <dbReference type="ARBA" id="ARBA00022679"/>
    </source>
</evidence>
<dbReference type="PROSITE" id="PS00092">
    <property type="entry name" value="N6_MTASE"/>
    <property type="match status" value="1"/>
</dbReference>
<dbReference type="InterPro" id="IPR001091">
    <property type="entry name" value="RM_Methyltransferase"/>
</dbReference>
<gene>
    <name evidence="6" type="ORF">D3C88_34240</name>
</gene>
<dbReference type="Gene3D" id="3.40.50.150">
    <property type="entry name" value="Vaccinia Virus protein VP39"/>
    <property type="match status" value="1"/>
</dbReference>
<evidence type="ECO:0000256" key="1">
    <source>
        <dbReference type="ARBA" id="ARBA00006594"/>
    </source>
</evidence>
<dbReference type="GO" id="GO:0003677">
    <property type="term" value="F:DNA binding"/>
    <property type="evidence" value="ECO:0007669"/>
    <property type="project" value="InterPro"/>
</dbReference>
<keyword evidence="2 6" id="KW-0489">Methyltransferase</keyword>
<evidence type="ECO:0000259" key="5">
    <source>
        <dbReference type="Pfam" id="PF01555"/>
    </source>
</evidence>
<dbReference type="EMBL" id="QXHA01002022">
    <property type="protein sequence ID" value="RIB37481.1"/>
    <property type="molecule type" value="Genomic_DNA"/>
</dbReference>
<dbReference type="Pfam" id="PF01555">
    <property type="entry name" value="N6_N4_Mtase"/>
    <property type="match status" value="1"/>
</dbReference>
<evidence type="ECO:0000256" key="4">
    <source>
        <dbReference type="RuleBase" id="RU362026"/>
    </source>
</evidence>
<dbReference type="CDD" id="cd02440">
    <property type="entry name" value="AdoMet_MTases"/>
    <property type="match status" value="1"/>
</dbReference>
<protein>
    <recommendedName>
        <fullName evidence="4">Methyltransferase</fullName>
        <ecNumber evidence="4">2.1.1.-</ecNumber>
    </recommendedName>
</protein>